<comment type="similarity">
    <text evidence="1">Belongs to the iron-containing alcohol dehydrogenase family.</text>
</comment>
<keyword evidence="2" id="KW-0479">Metal-binding</keyword>
<dbReference type="EMBL" id="JBHTOP010000022">
    <property type="protein sequence ID" value="MFD1671714.1"/>
    <property type="molecule type" value="Genomic_DNA"/>
</dbReference>
<keyword evidence="6" id="KW-1185">Reference proteome</keyword>
<dbReference type="PIRSF" id="PIRSF000112">
    <property type="entry name" value="Glycerol_dehydrogenase"/>
    <property type="match status" value="1"/>
</dbReference>
<protein>
    <submittedName>
        <fullName evidence="5">Iron-containing alcohol dehydrogenase family protein</fullName>
    </submittedName>
</protein>
<evidence type="ECO:0000256" key="2">
    <source>
        <dbReference type="ARBA" id="ARBA00022723"/>
    </source>
</evidence>
<dbReference type="CDD" id="cd08172">
    <property type="entry name" value="GlyDH-like"/>
    <property type="match status" value="1"/>
</dbReference>
<evidence type="ECO:0000313" key="5">
    <source>
        <dbReference type="EMBL" id="MFD1671714.1"/>
    </source>
</evidence>
<gene>
    <name evidence="5" type="ORF">ACFQ5M_06395</name>
</gene>
<comment type="caution">
    <text evidence="5">The sequence shown here is derived from an EMBL/GenBank/DDBJ whole genome shotgun (WGS) entry which is preliminary data.</text>
</comment>
<dbReference type="InterPro" id="IPR018211">
    <property type="entry name" value="ADH_Fe_CS"/>
</dbReference>
<dbReference type="Gene3D" id="1.20.1090.10">
    <property type="entry name" value="Dehydroquinate synthase-like - alpha domain"/>
    <property type="match status" value="1"/>
</dbReference>
<dbReference type="PANTHER" id="PTHR43616">
    <property type="entry name" value="GLYCEROL DEHYDROGENASE"/>
    <property type="match status" value="1"/>
</dbReference>
<evidence type="ECO:0000313" key="6">
    <source>
        <dbReference type="Proteomes" id="UP001597267"/>
    </source>
</evidence>
<organism evidence="5 6">
    <name type="scientific">Agrilactobacillus yilanensis</name>
    <dbReference type="NCBI Taxonomy" id="2485997"/>
    <lineage>
        <taxon>Bacteria</taxon>
        <taxon>Bacillati</taxon>
        <taxon>Bacillota</taxon>
        <taxon>Bacilli</taxon>
        <taxon>Lactobacillales</taxon>
        <taxon>Lactobacillaceae</taxon>
        <taxon>Agrilactobacillus</taxon>
    </lineage>
</organism>
<keyword evidence="3" id="KW-0560">Oxidoreductase</keyword>
<evidence type="ECO:0000256" key="3">
    <source>
        <dbReference type="ARBA" id="ARBA00023002"/>
    </source>
</evidence>
<feature type="domain" description="Alcohol dehydrogenase iron-type/glycerol dehydrogenase GldA" evidence="4">
    <location>
        <begin position="15"/>
        <end position="151"/>
    </location>
</feature>
<dbReference type="Pfam" id="PF00465">
    <property type="entry name" value="Fe-ADH"/>
    <property type="match status" value="1"/>
</dbReference>
<dbReference type="RefSeq" id="WP_125713714.1">
    <property type="nucleotide sequence ID" value="NZ_JBHTOP010000022.1"/>
</dbReference>
<dbReference type="InterPro" id="IPR016205">
    <property type="entry name" value="Glycerol_DH"/>
</dbReference>
<evidence type="ECO:0000259" key="4">
    <source>
        <dbReference type="Pfam" id="PF00465"/>
    </source>
</evidence>
<dbReference type="InterPro" id="IPR001670">
    <property type="entry name" value="ADH_Fe/GldA"/>
</dbReference>
<name>A0ABW4J5Q8_9LACO</name>
<accession>A0ABW4J5Q8</accession>
<evidence type="ECO:0000256" key="1">
    <source>
        <dbReference type="ARBA" id="ARBA00007358"/>
    </source>
</evidence>
<dbReference type="SUPFAM" id="SSF56796">
    <property type="entry name" value="Dehydroquinate synthase-like"/>
    <property type="match status" value="1"/>
</dbReference>
<sequence length="361" mass="38971">MSGVNAASEIRPGANRYVGGTHVLENLEAYLEDFGKCAIITGTKSFEAFTKFYGKALDLPIYRYDGSSSDENAQALADEIKQIDTIIGIGGGRVLDTAKDAAEFLDAKMVSIPTLISNCAPFTPIGAIYHPDHTFKRVAYFKKAPDLTLVDWELLLTTPPAYLVAGIGDTLAKWYEIEGLTRHLQSEEKTAGIRLGIASAKQILDILLEDSDPALAAINTQKVVPAFGRIADTVIALAGTVGGFAAEYGRMAGAHATHNGLSFIPATHSVLHGNKVAYGILVQLAFTKDFDEIKRLKPFYKKVGLPTNLAQLNVTDDNQDALQKVAEIAASDHESFRLIDANITASNVLTAMEKVEELDKD</sequence>
<dbReference type="PANTHER" id="PTHR43616:SF3">
    <property type="entry name" value="HYDROXYCARBOXYLATE DEHYDROGENASE A"/>
    <property type="match status" value="1"/>
</dbReference>
<dbReference type="Gene3D" id="3.40.50.1970">
    <property type="match status" value="1"/>
</dbReference>
<dbReference type="Proteomes" id="UP001597267">
    <property type="component" value="Unassembled WGS sequence"/>
</dbReference>
<reference evidence="6" key="1">
    <citation type="journal article" date="2019" name="Int. J. Syst. Evol. Microbiol.">
        <title>The Global Catalogue of Microorganisms (GCM) 10K type strain sequencing project: providing services to taxonomists for standard genome sequencing and annotation.</title>
        <authorList>
            <consortium name="The Broad Institute Genomics Platform"/>
            <consortium name="The Broad Institute Genome Sequencing Center for Infectious Disease"/>
            <person name="Wu L."/>
            <person name="Ma J."/>
        </authorList>
    </citation>
    <scope>NUCLEOTIDE SEQUENCE [LARGE SCALE GENOMIC DNA]</scope>
    <source>
        <strain evidence="6">CCM 8896</strain>
    </source>
</reference>
<dbReference type="PROSITE" id="PS00913">
    <property type="entry name" value="ADH_IRON_1"/>
    <property type="match status" value="1"/>
</dbReference>
<proteinExistence type="inferred from homology"/>